<dbReference type="RefSeq" id="WP_062487412.1">
    <property type="nucleotide sequence ID" value="NZ_LN885086.1"/>
</dbReference>
<reference evidence="2" key="1">
    <citation type="submission" date="2015-09" db="EMBL/GenBank/DDBJ databases">
        <authorList>
            <person name="Daims H."/>
        </authorList>
    </citation>
    <scope>NUCLEOTIDE SEQUENCE [LARGE SCALE GENOMIC DNA]</scope>
</reference>
<organism evidence="1 2">
    <name type="scientific">Candidatus Nitrospira inopinata</name>
    <dbReference type="NCBI Taxonomy" id="1715989"/>
    <lineage>
        <taxon>Bacteria</taxon>
        <taxon>Pseudomonadati</taxon>
        <taxon>Nitrospirota</taxon>
        <taxon>Nitrospiria</taxon>
        <taxon>Nitrospirales</taxon>
        <taxon>Nitrospiraceae</taxon>
        <taxon>Nitrospira</taxon>
    </lineage>
</organism>
<evidence type="ECO:0000313" key="1">
    <source>
        <dbReference type="EMBL" id="CUQ68251.1"/>
    </source>
</evidence>
<sequence length="281" mass="31788">MARWRSRGTVKVVARSWEGNGLRKMPRAQARCERLSRAIEDRWVALRRHCADEPSGLRLGRLLHRLAQDDPGVQESALAELELATQLVRAGVHLCFLPESRARTADLECHLGHERFFVEVTAMVGSGVRRRIPLRGMAETDEQREEGRGTILTHRILARVQQKAKQLADYCDPVVLQISIPHADLTGRLDGRREETWLDVKALSGAVTVLLTKLPHLSAVLIVLWDVEPLPSKAGTRLANVEVVERARHQRAVPRVRMLVRNPRADAPLTERQVEMLREIL</sequence>
<dbReference type="AlphaFoldDB" id="A0A0S4L0G6"/>
<evidence type="ECO:0000313" key="2">
    <source>
        <dbReference type="Proteomes" id="UP000066284"/>
    </source>
</evidence>
<dbReference type="STRING" id="1715989.NITINOP_3279"/>
<dbReference type="Proteomes" id="UP000066284">
    <property type="component" value="Chromosome 1"/>
</dbReference>
<keyword evidence="2" id="KW-1185">Reference proteome</keyword>
<dbReference type="EMBL" id="LN885086">
    <property type="protein sequence ID" value="CUQ68251.1"/>
    <property type="molecule type" value="Genomic_DNA"/>
</dbReference>
<dbReference type="KEGG" id="nio:NITINOP_3279"/>
<dbReference type="OrthoDB" id="9780922at2"/>
<proteinExistence type="predicted"/>
<name>A0A0S4L0G6_9BACT</name>
<protein>
    <submittedName>
        <fullName evidence="1">Uncharacterized protein</fullName>
    </submittedName>
</protein>
<gene>
    <name evidence="1" type="ORF">NITINOP_3279</name>
</gene>
<accession>A0A0S4L0G6</accession>